<organism evidence="3 4">
    <name type="scientific">Flavonifractor plautii</name>
    <name type="common">Fusobacterium plautii</name>
    <dbReference type="NCBI Taxonomy" id="292800"/>
    <lineage>
        <taxon>Bacteria</taxon>
        <taxon>Bacillati</taxon>
        <taxon>Bacillota</taxon>
        <taxon>Clostridia</taxon>
        <taxon>Eubacteriales</taxon>
        <taxon>Oscillospiraceae</taxon>
        <taxon>Flavonifractor</taxon>
    </lineage>
</organism>
<dbReference type="Pfam" id="PF16478">
    <property type="entry name" value="DUF5055"/>
    <property type="match status" value="1"/>
</dbReference>
<name>A0A6I2QXY8_FLAPL</name>
<comment type="caution">
    <text evidence="3">The sequence shown here is derived from an EMBL/GenBank/DDBJ whole genome shotgun (WGS) entry which is preliminary data.</text>
</comment>
<feature type="region of interest" description="Disordered" evidence="1">
    <location>
        <begin position="94"/>
        <end position="114"/>
    </location>
</feature>
<evidence type="ECO:0000313" key="4">
    <source>
        <dbReference type="Proteomes" id="UP000434475"/>
    </source>
</evidence>
<dbReference type="RefSeq" id="WP_172697282.1">
    <property type="nucleotide sequence ID" value="NZ_JADPCY010000006.1"/>
</dbReference>
<dbReference type="EMBL" id="WKPR01000004">
    <property type="protein sequence ID" value="MSB18835.1"/>
    <property type="molecule type" value="Genomic_DNA"/>
</dbReference>
<gene>
    <name evidence="3" type="ORF">GKE97_04805</name>
    <name evidence="2" type="ORF">PND83_06995</name>
</gene>
<protein>
    <submittedName>
        <fullName evidence="3">DUF5055 domain-containing protein</fullName>
    </submittedName>
</protein>
<evidence type="ECO:0000313" key="2">
    <source>
        <dbReference type="EMBL" id="MDB7905717.1"/>
    </source>
</evidence>
<accession>A0A6I2QXY8</accession>
<dbReference type="InterPro" id="IPR032481">
    <property type="entry name" value="DUF5055"/>
</dbReference>
<dbReference type="Proteomes" id="UP000434475">
    <property type="component" value="Unassembled WGS sequence"/>
</dbReference>
<dbReference type="EMBL" id="JAQLWO010000005">
    <property type="protein sequence ID" value="MDB7905717.1"/>
    <property type="molecule type" value="Genomic_DNA"/>
</dbReference>
<dbReference type="AlphaFoldDB" id="A0A6I2QXY8"/>
<sequence>MAKTLTIKDPVSGESYTLEYTRKTVEIMEKQGFIAEDVDRKPMTMLPALFAGAFIARHRFVKREVIDRIYARLPRKDELLPKLVEMYNEPILSLMEEPTPDEGSEGNMDWTANW</sequence>
<proteinExistence type="predicted"/>
<reference evidence="2" key="2">
    <citation type="submission" date="2023-01" db="EMBL/GenBank/DDBJ databases">
        <title>Human gut microbiome strain richness.</title>
        <authorList>
            <person name="Chen-Liaw A."/>
        </authorList>
    </citation>
    <scope>NUCLEOTIDE SEQUENCE</scope>
    <source>
        <strain evidence="2">2225st1_A6_2225SCRN_200828</strain>
    </source>
</reference>
<dbReference type="Proteomes" id="UP001211006">
    <property type="component" value="Unassembled WGS sequence"/>
</dbReference>
<evidence type="ECO:0000256" key="1">
    <source>
        <dbReference type="SAM" id="MobiDB-lite"/>
    </source>
</evidence>
<reference evidence="3 4" key="1">
    <citation type="journal article" date="2019" name="Nat. Med.">
        <title>A library of human gut bacterial isolates paired with longitudinal multiomics data enables mechanistic microbiome research.</title>
        <authorList>
            <person name="Poyet M."/>
            <person name="Groussin M."/>
            <person name="Gibbons S.M."/>
            <person name="Avila-Pacheco J."/>
            <person name="Jiang X."/>
            <person name="Kearney S.M."/>
            <person name="Perrotta A.R."/>
            <person name="Berdy B."/>
            <person name="Zhao S."/>
            <person name="Lieberman T.D."/>
            <person name="Swanson P.K."/>
            <person name="Smith M."/>
            <person name="Roesemann S."/>
            <person name="Alexander J.E."/>
            <person name="Rich S.A."/>
            <person name="Livny J."/>
            <person name="Vlamakis H."/>
            <person name="Clish C."/>
            <person name="Bullock K."/>
            <person name="Deik A."/>
            <person name="Scott J."/>
            <person name="Pierce K.A."/>
            <person name="Xavier R.J."/>
            <person name="Alm E.J."/>
        </authorList>
    </citation>
    <scope>NUCLEOTIDE SEQUENCE [LARGE SCALE GENOMIC DNA]</scope>
    <source>
        <strain evidence="3 4">BIOML-A2</strain>
    </source>
</reference>
<evidence type="ECO:0000313" key="3">
    <source>
        <dbReference type="EMBL" id="MSB18835.1"/>
    </source>
</evidence>